<organism evidence="6 7">
    <name type="scientific">Mytilus coruscus</name>
    <name type="common">Sea mussel</name>
    <dbReference type="NCBI Taxonomy" id="42192"/>
    <lineage>
        <taxon>Eukaryota</taxon>
        <taxon>Metazoa</taxon>
        <taxon>Spiralia</taxon>
        <taxon>Lophotrochozoa</taxon>
        <taxon>Mollusca</taxon>
        <taxon>Bivalvia</taxon>
        <taxon>Autobranchia</taxon>
        <taxon>Pteriomorphia</taxon>
        <taxon>Mytilida</taxon>
        <taxon>Mytiloidea</taxon>
        <taxon>Mytilidae</taxon>
        <taxon>Mytilinae</taxon>
        <taxon>Mytilus</taxon>
    </lineage>
</organism>
<evidence type="ECO:0000313" key="7">
    <source>
        <dbReference type="Proteomes" id="UP000507470"/>
    </source>
</evidence>
<dbReference type="Pfam" id="PF00002">
    <property type="entry name" value="7tm_2"/>
    <property type="match status" value="1"/>
</dbReference>
<evidence type="ECO:0000313" key="6">
    <source>
        <dbReference type="EMBL" id="CAC5393414.1"/>
    </source>
</evidence>
<protein>
    <submittedName>
        <fullName evidence="6">MTH</fullName>
    </submittedName>
</protein>
<accession>A0A6J8CEH0</accession>
<name>A0A6J8CEH0_MYTCO</name>
<dbReference type="EMBL" id="CACVKT020005187">
    <property type="protein sequence ID" value="CAC5393414.1"/>
    <property type="molecule type" value="Genomic_DNA"/>
</dbReference>
<keyword evidence="7" id="KW-1185">Reference proteome</keyword>
<dbReference type="GO" id="GO:0016020">
    <property type="term" value="C:membrane"/>
    <property type="evidence" value="ECO:0007669"/>
    <property type="project" value="UniProtKB-SubCell"/>
</dbReference>
<feature type="transmembrane region" description="Helical" evidence="5">
    <location>
        <begin position="1020"/>
        <end position="1040"/>
    </location>
</feature>
<dbReference type="PANTHER" id="PTHR45902">
    <property type="entry name" value="LATROPHILIN RECEPTOR-LIKE PROTEIN A"/>
    <property type="match status" value="1"/>
</dbReference>
<dbReference type="InterPro" id="IPR000832">
    <property type="entry name" value="GPCR_2_secretin-like"/>
</dbReference>
<keyword evidence="4 5" id="KW-0472">Membrane</keyword>
<gene>
    <name evidence="6" type="ORF">MCOR_28283</name>
</gene>
<keyword evidence="2 5" id="KW-0812">Transmembrane</keyword>
<dbReference type="PANTHER" id="PTHR45902:SF1">
    <property type="entry name" value="LATROPHILIN RECEPTOR-LIKE PROTEIN A"/>
    <property type="match status" value="1"/>
</dbReference>
<dbReference type="AlphaFoldDB" id="A0A6J8CEH0"/>
<dbReference type="Gene3D" id="1.20.1070.10">
    <property type="entry name" value="Rhodopsin 7-helix transmembrane proteins"/>
    <property type="match status" value="1"/>
</dbReference>
<comment type="subcellular location">
    <subcellularLocation>
        <location evidence="1">Membrane</location>
        <topology evidence="1">Multi-pass membrane protein</topology>
    </subcellularLocation>
</comment>
<evidence type="ECO:0000256" key="3">
    <source>
        <dbReference type="ARBA" id="ARBA00022989"/>
    </source>
</evidence>
<feature type="transmembrane region" description="Helical" evidence="5">
    <location>
        <begin position="930"/>
        <end position="952"/>
    </location>
</feature>
<dbReference type="OrthoDB" id="10051649at2759"/>
<proteinExistence type="predicted"/>
<dbReference type="GO" id="GO:0004930">
    <property type="term" value="F:G protein-coupled receptor activity"/>
    <property type="evidence" value="ECO:0007669"/>
    <property type="project" value="InterPro"/>
</dbReference>
<reference evidence="6 7" key="1">
    <citation type="submission" date="2020-06" db="EMBL/GenBank/DDBJ databases">
        <authorList>
            <person name="Li R."/>
            <person name="Bekaert M."/>
        </authorList>
    </citation>
    <scope>NUCLEOTIDE SEQUENCE [LARGE SCALE GENOMIC DNA]</scope>
    <source>
        <strain evidence="7">wild</strain>
    </source>
</reference>
<dbReference type="InterPro" id="IPR053231">
    <property type="entry name" value="GPCR_LN-TM7"/>
</dbReference>
<evidence type="ECO:0000256" key="4">
    <source>
        <dbReference type="ARBA" id="ARBA00023136"/>
    </source>
</evidence>
<dbReference type="Proteomes" id="UP000507470">
    <property type="component" value="Unassembled WGS sequence"/>
</dbReference>
<feature type="transmembrane region" description="Helical" evidence="5">
    <location>
        <begin position="1046"/>
        <end position="1070"/>
    </location>
</feature>
<evidence type="ECO:0000256" key="2">
    <source>
        <dbReference type="ARBA" id="ARBA00022692"/>
    </source>
</evidence>
<keyword evidence="3 5" id="KW-1133">Transmembrane helix</keyword>
<evidence type="ECO:0000256" key="1">
    <source>
        <dbReference type="ARBA" id="ARBA00004141"/>
    </source>
</evidence>
<feature type="transmembrane region" description="Helical" evidence="5">
    <location>
        <begin position="972"/>
        <end position="999"/>
    </location>
</feature>
<sequence>MILSFPDLDYIYNQYAATCGIQFCNATGFSLTYYDRDLTYINSVCPPCYCDTCVLNKDCCPDLALPKYNEICTNDAVYNPETLLSKFYFSMINTCPNGTDKKLTQLCENDTNLATDLSLVPVTSVSRTTYRNIHCAQCHNETDTESWTVDINCEKFADFNFLSSFEEIADMVKEKRCTVRYVQQNENYKARKCQPINENLIGRCNITGTWQKYDYNIDWACHFLQLPFDIYKSVFCLLCNPPLKDSNFTVISSCIPSEERLFKSKSLDEACMVYNTTAVTVPFKNTFCYFCNRQNDLYRYAEIEGSLSVFFGETNEQIRYRISNVNFKTDFLGKYLTSYINRSGIDVNEGKRINTSFVYFDNDRQVNMSNLMSLYSQTYGPELCGIYNSNQEQLTGNQSLQCSCIANCSLNRDCCIDYEFDQHLGCSGGNVISSMCRYADKRLNSYCYERGALIYDLPVSKNDTKNHFSNIFCAICADDSVNIHPLHAMTAAQFFQPWDIEITCLATKSIPIYFQLSVATILANAYQRNCGVIYKPNPNKEVICDDTVNTIKSCNVSGTWPDFDEDVVWACEKLNTTYLQSYRGYKNIFCTLCNPDLGFQPSTTPMPTEATTTSPHGNIICSACIYAGGVVTTFRTLFLLPTDTEMTITDCKSGQVLDNLNNKCRNITCSPGYVLDNATCTPLLLVTKQLGYILPIKIECIINLMAYDEILENIENELEYFIKDYLTLEKKLDLVSLNMVTNISCDTNETVGVEILANVEFFIDESVFRKDIETKLVYLKEEIVNISNDALHISLKINLDQKAMNTKATINNAAQFTGMCYLSKTNSKVERSHRSYIYSHVTELLLCQQVNLEKDEIIIDSTVSSFIILKSTNIKIPQGKFKLTASGGARICVDTVKSLKKPEIGINNVFNTAFSTINTPHDAHHEKRTMLLYCLYSYCTPAAIILINITITLSQSYDIGYGKRETICFLKYSTSVIVCLIIPVAVICGCNIIFFLMTMRKISMTPKMERSSTNKATRHNSVIYIKLFSLTGITWFLQIIDAFLSMTHLSVIISLFNALQGVYIFLSYICNSRVANMYKKLCFMYTEDLESNATKCTNISTFPTEKHLKYLPNSSSALENTVL</sequence>
<evidence type="ECO:0000256" key="5">
    <source>
        <dbReference type="SAM" id="Phobius"/>
    </source>
</evidence>